<keyword evidence="2" id="KW-1185">Reference proteome</keyword>
<comment type="caution">
    <text evidence="1">The sequence shown here is derived from an EMBL/GenBank/DDBJ whole genome shotgun (WGS) entry which is preliminary data.</text>
</comment>
<evidence type="ECO:0000313" key="1">
    <source>
        <dbReference type="EMBL" id="MEA9358327.1"/>
    </source>
</evidence>
<dbReference type="EMBL" id="JAYGJQ010000003">
    <property type="protein sequence ID" value="MEA9358327.1"/>
    <property type="molecule type" value="Genomic_DNA"/>
</dbReference>
<dbReference type="Proteomes" id="UP001302274">
    <property type="component" value="Unassembled WGS sequence"/>
</dbReference>
<dbReference type="Gene3D" id="3.40.50.300">
    <property type="entry name" value="P-loop containing nucleotide triphosphate hydrolases"/>
    <property type="match status" value="1"/>
</dbReference>
<gene>
    <name evidence="1" type="ORF">SHI21_18980</name>
</gene>
<evidence type="ECO:0000313" key="2">
    <source>
        <dbReference type="Proteomes" id="UP001302274"/>
    </source>
</evidence>
<name>A0ABU5VZ53_9BACT</name>
<dbReference type="RefSeq" id="WP_323578678.1">
    <property type="nucleotide sequence ID" value="NZ_JAYGJQ010000003.1"/>
</dbReference>
<proteinExistence type="predicted"/>
<dbReference type="InterPro" id="IPR027417">
    <property type="entry name" value="P-loop_NTPase"/>
</dbReference>
<dbReference type="Pfam" id="PF13177">
    <property type="entry name" value="DNA_pol3_delta2"/>
    <property type="match status" value="1"/>
</dbReference>
<accession>A0ABU5VZ53</accession>
<dbReference type="SUPFAM" id="SSF52540">
    <property type="entry name" value="P-loop containing nucleoside triphosphate hydrolases"/>
    <property type="match status" value="1"/>
</dbReference>
<reference evidence="1 2" key="1">
    <citation type="submission" date="2023-11" db="EMBL/GenBank/DDBJ databases">
        <title>A Novel Polar Bacteriovorax (B. antarcticus) Isolated from the Biocrust in Antarctica.</title>
        <authorList>
            <person name="Mun W."/>
            <person name="Choi S.Y."/>
            <person name="Mitchell R.J."/>
        </authorList>
    </citation>
    <scope>NUCLEOTIDE SEQUENCE [LARGE SCALE GENOMIC DNA]</scope>
    <source>
        <strain evidence="1 2">PP10</strain>
    </source>
</reference>
<organism evidence="1 2">
    <name type="scientific">Bacteriovorax antarcticus</name>
    <dbReference type="NCBI Taxonomy" id="3088717"/>
    <lineage>
        <taxon>Bacteria</taxon>
        <taxon>Pseudomonadati</taxon>
        <taxon>Bdellovibrionota</taxon>
        <taxon>Bacteriovoracia</taxon>
        <taxon>Bacteriovoracales</taxon>
        <taxon>Bacteriovoracaceae</taxon>
        <taxon>Bacteriovorax</taxon>
    </lineage>
</organism>
<sequence length="225" mass="25778">MDDLKDNLLKKYAQGNLASVYLAKYPEHTNAVAWAQDFLSSITKLKDHPDVLWVERTEENEYKVESPGILAVFKFLNYRAFELKKKFIFINDAHLLSTIVSNKLLKVFEELPENFCLFLFAPQDQNLLPTVESRAIKVLLPQDLSGVDYDAPLPTYASAQELVASLKKSEDDYLEEKKFIEEALIKTLKSGNFKECSDTLESLKHYQVSDAFNNSKLARLSLLFK</sequence>
<protein>
    <submittedName>
        <fullName evidence="1">Uncharacterized protein</fullName>
    </submittedName>
</protein>